<keyword evidence="2" id="KW-0411">Iron-sulfur</keyword>
<keyword evidence="2" id="KW-0408">Iron</keyword>
<dbReference type="RefSeq" id="WP_008563793.1">
    <property type="nucleotide sequence ID" value="NZ_JH594500.1"/>
</dbReference>
<name>H1HJ32_9BACT</name>
<dbReference type="OrthoDB" id="9808022at2"/>
<evidence type="ECO:0000259" key="3">
    <source>
        <dbReference type="PROSITE" id="PS51918"/>
    </source>
</evidence>
<gene>
    <name evidence="4" type="ORF">HMPREF9944_00193</name>
</gene>
<dbReference type="AlphaFoldDB" id="H1HJ32"/>
<dbReference type="InterPro" id="IPR023404">
    <property type="entry name" value="rSAM_horseshoe"/>
</dbReference>
<accession>H1HJ32</accession>
<dbReference type="PROSITE" id="PS51918">
    <property type="entry name" value="RADICAL_SAM"/>
    <property type="match status" value="1"/>
</dbReference>
<dbReference type="InterPro" id="IPR007197">
    <property type="entry name" value="rSAM"/>
</dbReference>
<dbReference type="CDD" id="cd01335">
    <property type="entry name" value="Radical_SAM"/>
    <property type="match status" value="1"/>
</dbReference>
<evidence type="ECO:0000256" key="1">
    <source>
        <dbReference type="ARBA" id="ARBA00006100"/>
    </source>
</evidence>
<dbReference type="InterPro" id="IPR006638">
    <property type="entry name" value="Elp3/MiaA/NifB-like_rSAM"/>
</dbReference>
<feature type="domain" description="Radical SAM core" evidence="3">
    <location>
        <begin position="1"/>
        <end position="238"/>
    </location>
</feature>
<dbReference type="EMBL" id="AGEK01000011">
    <property type="protein sequence ID" value="EHO74344.1"/>
    <property type="molecule type" value="Genomic_DNA"/>
</dbReference>
<dbReference type="PANTHER" id="PTHR13932:SF5">
    <property type="entry name" value="RADICAL S-ADENOSYL METHIONINE DOMAIN-CONTAINING PROTEIN 1, MITOCHONDRIAL"/>
    <property type="match status" value="1"/>
</dbReference>
<dbReference type="NCBIfam" id="TIGR00539">
    <property type="entry name" value="hemN_rel"/>
    <property type="match status" value="1"/>
</dbReference>
<sequence>MSGLYIHIPFCASRCIYCNFYSTTQQMLQQQYVDALCHEMKLRQAELAKDCIHSDHKIKTIYLGGGTPSLLTEKQLSQLFACISKVWSKHLDLQEVTIECNPDDVTTAYAITLKNLPINRVSMGVQTFDDDRLSFLKRRHNREDILHAVQNLRDAGIENISIDLIFGFPEETLEAWQSDLHEAISLNVEHISAYSLTYEEGTPLFHLLKQRKIKAISEETDLVMYDSLIDTLANTGYEHYEISNFARPGYRSIHNSNYWHEIPYMGVGASAHSYNKSTRSWNISDINAYIDSIQNNELPRESEYLDLNTRYDDLVTTALRTCEGINLTDLLKQYGRKYHDYMLHEAQPHLNSGYMQIKNHHLSLTRKGLFTADDIMSDLIYIET</sequence>
<evidence type="ECO:0000313" key="4">
    <source>
        <dbReference type="EMBL" id="EHO74344.1"/>
    </source>
</evidence>
<dbReference type="SFLD" id="SFLDG01065">
    <property type="entry name" value="anaerobic_coproporphyrinogen-I"/>
    <property type="match status" value="1"/>
</dbReference>
<dbReference type="SMART" id="SM00729">
    <property type="entry name" value="Elp3"/>
    <property type="match status" value="1"/>
</dbReference>
<keyword evidence="2" id="KW-0143">Chaperone</keyword>
<dbReference type="STRING" id="999422.HMPREF9944_00193"/>
<evidence type="ECO:0000313" key="5">
    <source>
        <dbReference type="Proteomes" id="UP000003167"/>
    </source>
</evidence>
<keyword evidence="2" id="KW-0963">Cytoplasm</keyword>
<keyword evidence="5" id="KW-1185">Reference proteome</keyword>
<dbReference type="HOGENOM" id="CLU_027579_2_2_10"/>
<dbReference type="GO" id="GO:0051539">
    <property type="term" value="F:4 iron, 4 sulfur cluster binding"/>
    <property type="evidence" value="ECO:0007669"/>
    <property type="project" value="UniProtKB-UniRule"/>
</dbReference>
<dbReference type="InterPro" id="IPR058240">
    <property type="entry name" value="rSAM_sf"/>
</dbReference>
<dbReference type="SFLD" id="SFLDS00029">
    <property type="entry name" value="Radical_SAM"/>
    <property type="match status" value="1"/>
</dbReference>
<dbReference type="Pfam" id="PF04055">
    <property type="entry name" value="Radical_SAM"/>
    <property type="match status" value="1"/>
</dbReference>
<comment type="similarity">
    <text evidence="1">Belongs to the anaerobic coproporphyrinogen-III oxidase family. HemW subfamily.</text>
</comment>
<keyword evidence="2" id="KW-0479">Metal-binding</keyword>
<keyword evidence="2" id="KW-0349">Heme</keyword>
<dbReference type="Gene3D" id="3.80.30.20">
    <property type="entry name" value="tm_1862 like domain"/>
    <property type="match status" value="1"/>
</dbReference>
<dbReference type="GO" id="GO:0006779">
    <property type="term" value="P:porphyrin-containing compound biosynthetic process"/>
    <property type="evidence" value="ECO:0007669"/>
    <property type="project" value="InterPro"/>
</dbReference>
<reference evidence="4 5" key="1">
    <citation type="submission" date="2011-12" db="EMBL/GenBank/DDBJ databases">
        <title>The Genome Sequence of Prevotella maculosa OT 289.</title>
        <authorList>
            <consortium name="The Broad Institute Genome Sequencing Platform"/>
            <person name="Earl A."/>
            <person name="Ward D."/>
            <person name="Feldgarden M."/>
            <person name="Gevers D."/>
            <person name="Izard J."/>
            <person name="Blanton J.M."/>
            <person name="Mathney J."/>
            <person name="Tanner A.C."/>
            <person name="Dewhirst F.E."/>
            <person name="Young S.K."/>
            <person name="Zeng Q."/>
            <person name="Gargeya S."/>
            <person name="Fitzgerald M."/>
            <person name="Haas B."/>
            <person name="Abouelleil A."/>
            <person name="Alvarado L."/>
            <person name="Arachchi H.M."/>
            <person name="Berlin A."/>
            <person name="Chapman S.B."/>
            <person name="Gearin G."/>
            <person name="Goldberg J."/>
            <person name="Griggs A."/>
            <person name="Gujja S."/>
            <person name="Hansen M."/>
            <person name="Heiman D."/>
            <person name="Howarth C."/>
            <person name="Larimer J."/>
            <person name="Lui A."/>
            <person name="MacDonald P.J.P."/>
            <person name="McCowen C."/>
            <person name="Montmayeur A."/>
            <person name="Murphy C."/>
            <person name="Neiman D."/>
            <person name="Pearson M."/>
            <person name="Priest M."/>
            <person name="Roberts A."/>
            <person name="Saif S."/>
            <person name="Shea T."/>
            <person name="Sisk P."/>
            <person name="Stolte C."/>
            <person name="Sykes S."/>
            <person name="Wortman J."/>
            <person name="Nusbaum C."/>
            <person name="Birren B."/>
        </authorList>
    </citation>
    <scope>NUCLEOTIDE SEQUENCE [LARGE SCALE GENOMIC DNA]</scope>
    <source>
        <strain evidence="4 5">OT 289</strain>
    </source>
</reference>
<dbReference type="InterPro" id="IPR034505">
    <property type="entry name" value="Coproporphyrinogen-III_oxidase"/>
</dbReference>
<keyword evidence="2" id="KW-0949">S-adenosyl-L-methionine</keyword>
<keyword evidence="2" id="KW-0004">4Fe-4S</keyword>
<dbReference type="Proteomes" id="UP000003167">
    <property type="component" value="Unassembled WGS sequence"/>
</dbReference>
<dbReference type="GO" id="GO:0005737">
    <property type="term" value="C:cytoplasm"/>
    <property type="evidence" value="ECO:0007669"/>
    <property type="project" value="UniProtKB-SubCell"/>
</dbReference>
<protein>
    <recommendedName>
        <fullName evidence="2">Heme chaperone HemW</fullName>
    </recommendedName>
</protein>
<comment type="subcellular location">
    <subcellularLocation>
        <location evidence="2">Cytoplasm</location>
    </subcellularLocation>
</comment>
<dbReference type="SFLD" id="SFLDF00288">
    <property type="entry name" value="HemN-like__clustered_with_nucl"/>
    <property type="match status" value="1"/>
</dbReference>
<organism evidence="4 5">
    <name type="scientific">Segatella maculosa OT 289</name>
    <dbReference type="NCBI Taxonomy" id="999422"/>
    <lineage>
        <taxon>Bacteria</taxon>
        <taxon>Pseudomonadati</taxon>
        <taxon>Bacteroidota</taxon>
        <taxon>Bacteroidia</taxon>
        <taxon>Bacteroidales</taxon>
        <taxon>Prevotellaceae</taxon>
        <taxon>Segatella</taxon>
    </lineage>
</organism>
<evidence type="ECO:0000256" key="2">
    <source>
        <dbReference type="RuleBase" id="RU364116"/>
    </source>
</evidence>
<dbReference type="PANTHER" id="PTHR13932">
    <property type="entry name" value="COPROPORPHYRINIGEN III OXIDASE"/>
    <property type="match status" value="1"/>
</dbReference>
<dbReference type="InterPro" id="IPR004559">
    <property type="entry name" value="HemW-like"/>
</dbReference>
<dbReference type="SUPFAM" id="SSF102114">
    <property type="entry name" value="Radical SAM enzymes"/>
    <property type="match status" value="1"/>
</dbReference>
<dbReference type="GO" id="GO:0004109">
    <property type="term" value="F:coproporphyrinogen oxidase activity"/>
    <property type="evidence" value="ECO:0007669"/>
    <property type="project" value="InterPro"/>
</dbReference>
<comment type="caution">
    <text evidence="4">The sequence shown here is derived from an EMBL/GenBank/DDBJ whole genome shotgun (WGS) entry which is preliminary data.</text>
</comment>
<dbReference type="GO" id="GO:0046872">
    <property type="term" value="F:metal ion binding"/>
    <property type="evidence" value="ECO:0007669"/>
    <property type="project" value="UniProtKB-UniRule"/>
</dbReference>
<dbReference type="PATRIC" id="fig|999422.3.peg.182"/>
<comment type="function">
    <text evidence="2">Probably acts as a heme chaperone, transferring heme to an unknown acceptor. Binds one molecule of heme per monomer, possibly covalently. Binds 1 [4Fe-4S] cluster. The cluster is coordinated with 3 cysteines and an exchangeable S-adenosyl-L-methionine.</text>
</comment>
<proteinExistence type="inferred from homology"/>
<dbReference type="SFLD" id="SFLDF00562">
    <property type="entry name" value="HemN-like__clustered_with_heat"/>
    <property type="match status" value="1"/>
</dbReference>